<protein>
    <submittedName>
        <fullName evidence="1">Uncharacterized protein</fullName>
    </submittedName>
</protein>
<sequence length="143" mass="16098">MGLVINILNWASLEIPSLRVNPNILISCPIRLTFYRSNHIPCTFTIASSEHVPSPLATPTVTIQETETSSRGKAKMTNYLKLDAPKYKEGDDPFDYVKSVKMIADELDASDSRAIQMASFTLKCEKAKEWHKSYVVDKVDKMT</sequence>
<evidence type="ECO:0000313" key="1">
    <source>
        <dbReference type="EMBL" id="KAJ9172741.1"/>
    </source>
</evidence>
<dbReference type="Proteomes" id="UP001174677">
    <property type="component" value="Chromosome 9"/>
</dbReference>
<gene>
    <name evidence="1" type="ORF">P3X46_015951</name>
</gene>
<accession>A0ABQ9LXI5</accession>
<organism evidence="1 2">
    <name type="scientific">Hevea brasiliensis</name>
    <name type="common">Para rubber tree</name>
    <name type="synonym">Siphonia brasiliensis</name>
    <dbReference type="NCBI Taxonomy" id="3981"/>
    <lineage>
        <taxon>Eukaryota</taxon>
        <taxon>Viridiplantae</taxon>
        <taxon>Streptophyta</taxon>
        <taxon>Embryophyta</taxon>
        <taxon>Tracheophyta</taxon>
        <taxon>Spermatophyta</taxon>
        <taxon>Magnoliopsida</taxon>
        <taxon>eudicotyledons</taxon>
        <taxon>Gunneridae</taxon>
        <taxon>Pentapetalae</taxon>
        <taxon>rosids</taxon>
        <taxon>fabids</taxon>
        <taxon>Malpighiales</taxon>
        <taxon>Euphorbiaceae</taxon>
        <taxon>Crotonoideae</taxon>
        <taxon>Micrandreae</taxon>
        <taxon>Hevea</taxon>
    </lineage>
</organism>
<comment type="caution">
    <text evidence="1">The sequence shown here is derived from an EMBL/GenBank/DDBJ whole genome shotgun (WGS) entry which is preliminary data.</text>
</comment>
<dbReference type="EMBL" id="JARPOI010000009">
    <property type="protein sequence ID" value="KAJ9172741.1"/>
    <property type="molecule type" value="Genomic_DNA"/>
</dbReference>
<proteinExistence type="predicted"/>
<name>A0ABQ9LXI5_HEVBR</name>
<keyword evidence="2" id="KW-1185">Reference proteome</keyword>
<reference evidence="1" key="1">
    <citation type="journal article" date="2023" name="Plant Biotechnol. J.">
        <title>Chromosome-level wild Hevea brasiliensis genome provides new tools for genomic-assisted breeding and valuable loci to elevate rubber yield.</title>
        <authorList>
            <person name="Cheng H."/>
            <person name="Song X."/>
            <person name="Hu Y."/>
            <person name="Wu T."/>
            <person name="Yang Q."/>
            <person name="An Z."/>
            <person name="Feng S."/>
            <person name="Deng Z."/>
            <person name="Wu W."/>
            <person name="Zeng X."/>
            <person name="Tu M."/>
            <person name="Wang X."/>
            <person name="Huang H."/>
        </authorList>
    </citation>
    <scope>NUCLEOTIDE SEQUENCE</scope>
    <source>
        <strain evidence="1">MT/VB/25A 57/8</strain>
    </source>
</reference>
<evidence type="ECO:0000313" key="2">
    <source>
        <dbReference type="Proteomes" id="UP001174677"/>
    </source>
</evidence>